<keyword evidence="13 15" id="KW-0539">Nucleus</keyword>
<evidence type="ECO:0000259" key="17">
    <source>
        <dbReference type="Pfam" id="PF17856"/>
    </source>
</evidence>
<evidence type="ECO:0000256" key="7">
    <source>
        <dbReference type="ARBA" id="ARBA00022840"/>
    </source>
</evidence>
<dbReference type="GO" id="GO:0006325">
    <property type="term" value="P:chromatin organization"/>
    <property type="evidence" value="ECO:0007669"/>
    <property type="project" value="UniProtKB-KW"/>
</dbReference>
<gene>
    <name evidence="18" type="primary">RUVBL2_2</name>
    <name evidence="18" type="ORF">HK099_004417</name>
</gene>
<keyword evidence="3 15" id="KW-0547">Nucleotide-binding</keyword>
<dbReference type="Pfam" id="PF06068">
    <property type="entry name" value="TIP49"/>
    <property type="match status" value="1"/>
</dbReference>
<dbReference type="GO" id="GO:0003678">
    <property type="term" value="F:DNA helicase activity"/>
    <property type="evidence" value="ECO:0007669"/>
    <property type="project" value="UniProtKB-EC"/>
</dbReference>
<dbReference type="AlphaFoldDB" id="A0AAD5U9X0"/>
<keyword evidence="8 15" id="KW-0156">Chromatin regulator</keyword>
<dbReference type="GO" id="GO:0006281">
    <property type="term" value="P:DNA repair"/>
    <property type="evidence" value="ECO:0007669"/>
    <property type="project" value="UniProtKB-KW"/>
</dbReference>
<dbReference type="Pfam" id="PF17856">
    <property type="entry name" value="TIP49_C"/>
    <property type="match status" value="1"/>
</dbReference>
<dbReference type="Proteomes" id="UP001211065">
    <property type="component" value="Unassembled WGS sequence"/>
</dbReference>
<evidence type="ECO:0000256" key="4">
    <source>
        <dbReference type="ARBA" id="ARBA00022763"/>
    </source>
</evidence>
<dbReference type="FunFam" id="1.10.8.60:FF:000010">
    <property type="entry name" value="RuvB-like helicase"/>
    <property type="match status" value="1"/>
</dbReference>
<keyword evidence="12 15" id="KW-0234">DNA repair</keyword>
<dbReference type="GO" id="GO:0031011">
    <property type="term" value="C:Ino80 complex"/>
    <property type="evidence" value="ECO:0007669"/>
    <property type="project" value="UniProtKB-ARBA"/>
</dbReference>
<evidence type="ECO:0000256" key="14">
    <source>
        <dbReference type="ARBA" id="ARBA00047995"/>
    </source>
</evidence>
<keyword evidence="5 15" id="KW-0378">Hydrolase</keyword>
<name>A0AAD5U9X0_9FUNG</name>
<dbReference type="InterPro" id="IPR010339">
    <property type="entry name" value="TIP49_P-loop"/>
</dbReference>
<dbReference type="FunFam" id="3.40.50.300:FF:002221">
    <property type="entry name" value="RuvB-like 2"/>
    <property type="match status" value="1"/>
</dbReference>
<keyword evidence="11 15" id="KW-0804">Transcription</keyword>
<comment type="caution">
    <text evidence="18">The sequence shown here is derived from an EMBL/GenBank/DDBJ whole genome shotgun (WGS) entry which is preliminary data.</text>
</comment>
<feature type="domain" description="TIP49 P-loop" evidence="16">
    <location>
        <begin position="1"/>
        <end position="287"/>
    </location>
</feature>
<evidence type="ECO:0000256" key="12">
    <source>
        <dbReference type="ARBA" id="ARBA00023204"/>
    </source>
</evidence>
<comment type="catalytic activity">
    <reaction evidence="14 15">
        <text>ATP + H2O = ADP + phosphate + H(+)</text>
        <dbReference type="Rhea" id="RHEA:13065"/>
        <dbReference type="ChEBI" id="CHEBI:15377"/>
        <dbReference type="ChEBI" id="CHEBI:15378"/>
        <dbReference type="ChEBI" id="CHEBI:30616"/>
        <dbReference type="ChEBI" id="CHEBI:43474"/>
        <dbReference type="ChEBI" id="CHEBI:456216"/>
        <dbReference type="EC" id="3.6.4.12"/>
    </reaction>
</comment>
<sequence>MAQALGNDVPFTMLAASEIFSLEMSKTEALTQAFRRSIGVRIKEETELIEGEVVEIQIDRSATGVGGKTGKLTLKTTDMETVYDLGQKLIEALNKEKVGAGDVIAIDKASGKVTRLGRSFTRARDYDAMGPEARFVQCPEGELQKRKEVVHTVSLHEIDVINSRTQGFLALFSGDTGEIKSEVRDQINTKVAEWREEGKADIIPGVLFIDEVHMLDIECFSFLNRALEDDMAPVVIMASNRGITKIRGTDYSSPHGIPIDLLGTSAIFDNLIFSPDRSLIISTTPYSEKEIKQIISIRCEEEDVDMTDEAKDVLTKVGTETSLRYSIHLITAASLVARKRKAAEVDVQDIKRVYSLFLDEKRSVQYLREFQEQYMFNEIAPNRDVEMSA</sequence>
<dbReference type="SUPFAM" id="SSF50249">
    <property type="entry name" value="Nucleic acid-binding proteins"/>
    <property type="match status" value="1"/>
</dbReference>
<evidence type="ECO:0000256" key="9">
    <source>
        <dbReference type="ARBA" id="ARBA00023015"/>
    </source>
</evidence>
<evidence type="ECO:0000256" key="8">
    <source>
        <dbReference type="ARBA" id="ARBA00022853"/>
    </source>
</evidence>
<dbReference type="SUPFAM" id="SSF52540">
    <property type="entry name" value="P-loop containing nucleoside triphosphate hydrolases"/>
    <property type="match status" value="1"/>
</dbReference>
<dbReference type="EC" id="3.6.4.12" evidence="15"/>
<comment type="similarity">
    <text evidence="2 15">Belongs to the RuvB family.</text>
</comment>
<reference evidence="18" key="1">
    <citation type="submission" date="2020-05" db="EMBL/GenBank/DDBJ databases">
        <title>Phylogenomic resolution of chytrid fungi.</title>
        <authorList>
            <person name="Stajich J.E."/>
            <person name="Amses K."/>
            <person name="Simmons R."/>
            <person name="Seto K."/>
            <person name="Myers J."/>
            <person name="Bonds A."/>
            <person name="Quandt C.A."/>
            <person name="Barry K."/>
            <person name="Liu P."/>
            <person name="Grigoriev I."/>
            <person name="Longcore J.E."/>
            <person name="James T.Y."/>
        </authorList>
    </citation>
    <scope>NUCLEOTIDE SEQUENCE</scope>
    <source>
        <strain evidence="18">JEL0476</strain>
    </source>
</reference>
<organism evidence="18 19">
    <name type="scientific">Clydaea vesicula</name>
    <dbReference type="NCBI Taxonomy" id="447962"/>
    <lineage>
        <taxon>Eukaryota</taxon>
        <taxon>Fungi</taxon>
        <taxon>Fungi incertae sedis</taxon>
        <taxon>Chytridiomycota</taxon>
        <taxon>Chytridiomycota incertae sedis</taxon>
        <taxon>Chytridiomycetes</taxon>
        <taxon>Lobulomycetales</taxon>
        <taxon>Lobulomycetaceae</taxon>
        <taxon>Clydaea</taxon>
    </lineage>
</organism>
<dbReference type="GO" id="GO:0005524">
    <property type="term" value="F:ATP binding"/>
    <property type="evidence" value="ECO:0007669"/>
    <property type="project" value="UniProtKB-KW"/>
</dbReference>
<evidence type="ECO:0000313" key="18">
    <source>
        <dbReference type="EMBL" id="KAJ3226673.1"/>
    </source>
</evidence>
<dbReference type="InterPro" id="IPR027238">
    <property type="entry name" value="RuvB-like"/>
</dbReference>
<protein>
    <recommendedName>
        <fullName evidence="15">RuvB-like helicase</fullName>
        <ecNumber evidence="15">3.6.4.12</ecNumber>
    </recommendedName>
</protein>
<dbReference type="PANTHER" id="PTHR11093">
    <property type="entry name" value="RUVB-RELATED REPTIN AND PONTIN"/>
    <property type="match status" value="1"/>
</dbReference>
<evidence type="ECO:0000256" key="10">
    <source>
        <dbReference type="ARBA" id="ARBA00023159"/>
    </source>
</evidence>
<evidence type="ECO:0000256" key="2">
    <source>
        <dbReference type="ARBA" id="ARBA00007519"/>
    </source>
</evidence>
<evidence type="ECO:0000256" key="11">
    <source>
        <dbReference type="ARBA" id="ARBA00023163"/>
    </source>
</evidence>
<dbReference type="InterPro" id="IPR041048">
    <property type="entry name" value="RuvB-like_C"/>
</dbReference>
<accession>A0AAD5U9X0</accession>
<dbReference type="Gene3D" id="1.10.8.60">
    <property type="match status" value="1"/>
</dbReference>
<dbReference type="EMBL" id="JADGJW010000031">
    <property type="protein sequence ID" value="KAJ3226673.1"/>
    <property type="molecule type" value="Genomic_DNA"/>
</dbReference>
<evidence type="ECO:0000256" key="13">
    <source>
        <dbReference type="ARBA" id="ARBA00023242"/>
    </source>
</evidence>
<evidence type="ECO:0000259" key="16">
    <source>
        <dbReference type="Pfam" id="PF06068"/>
    </source>
</evidence>
<evidence type="ECO:0000256" key="3">
    <source>
        <dbReference type="ARBA" id="ARBA00022741"/>
    </source>
</evidence>
<keyword evidence="4 15" id="KW-0227">DNA damage</keyword>
<evidence type="ECO:0000256" key="6">
    <source>
        <dbReference type="ARBA" id="ARBA00022806"/>
    </source>
</evidence>
<dbReference type="GO" id="GO:0000812">
    <property type="term" value="C:Swr1 complex"/>
    <property type="evidence" value="ECO:0007669"/>
    <property type="project" value="UniProtKB-ARBA"/>
</dbReference>
<dbReference type="InterPro" id="IPR027417">
    <property type="entry name" value="P-loop_NTPase"/>
</dbReference>
<feature type="domain" description="RuvB-like AAA-lid" evidence="17">
    <location>
        <begin position="294"/>
        <end position="359"/>
    </location>
</feature>
<dbReference type="GO" id="GO:0016787">
    <property type="term" value="F:hydrolase activity"/>
    <property type="evidence" value="ECO:0007669"/>
    <property type="project" value="UniProtKB-KW"/>
</dbReference>
<dbReference type="InterPro" id="IPR012340">
    <property type="entry name" value="NA-bd_OB-fold"/>
</dbReference>
<evidence type="ECO:0000313" key="19">
    <source>
        <dbReference type="Proteomes" id="UP001211065"/>
    </source>
</evidence>
<keyword evidence="10" id="KW-0010">Activator</keyword>
<evidence type="ECO:0000256" key="5">
    <source>
        <dbReference type="ARBA" id="ARBA00022801"/>
    </source>
</evidence>
<proteinExistence type="inferred from homology"/>
<keyword evidence="19" id="KW-1185">Reference proteome</keyword>
<dbReference type="InterPro" id="IPR042487">
    <property type="entry name" value="RuvBL1/2_DNA/RNA_bd_dom"/>
</dbReference>
<dbReference type="FunFam" id="2.40.50.360:FF:000002">
    <property type="entry name" value="RuvB-like helicase"/>
    <property type="match status" value="1"/>
</dbReference>
<dbReference type="Gene3D" id="2.40.50.360">
    <property type="entry name" value="RuvB-like helicase, domain II"/>
    <property type="match status" value="1"/>
</dbReference>
<comment type="function">
    <text evidence="15">DNA helicase participates in several chromatin remodeling complexes, including the SWR1 and the INO80 complexes.</text>
</comment>
<evidence type="ECO:0000256" key="1">
    <source>
        <dbReference type="ARBA" id="ARBA00004123"/>
    </source>
</evidence>
<comment type="subcellular location">
    <subcellularLocation>
        <location evidence="1 15">Nucleus</location>
    </subcellularLocation>
</comment>
<keyword evidence="6 15" id="KW-0347">Helicase</keyword>
<keyword evidence="9 15" id="KW-0805">Transcription regulation</keyword>
<dbReference type="Gene3D" id="3.40.50.300">
    <property type="entry name" value="P-loop containing nucleotide triphosphate hydrolases"/>
    <property type="match status" value="1"/>
</dbReference>
<keyword evidence="7 15" id="KW-0067">ATP-binding</keyword>
<evidence type="ECO:0000256" key="15">
    <source>
        <dbReference type="RuleBase" id="RU363048"/>
    </source>
</evidence>